<evidence type="ECO:0000256" key="12">
    <source>
        <dbReference type="SAM" id="Phobius"/>
    </source>
</evidence>
<dbReference type="InterPro" id="IPR051163">
    <property type="entry name" value="Sodium:Solute_Symporter_SSF"/>
</dbReference>
<keyword evidence="6 12" id="KW-1133">Transmembrane helix</keyword>
<dbReference type="PROSITE" id="PS50283">
    <property type="entry name" value="NA_SOLUT_SYMP_3"/>
    <property type="match status" value="1"/>
</dbReference>
<dbReference type="PANTHER" id="PTHR42985">
    <property type="entry name" value="SODIUM-COUPLED MONOCARBOXYLATE TRANSPORTER"/>
    <property type="match status" value="1"/>
</dbReference>
<dbReference type="GO" id="GO:0005886">
    <property type="term" value="C:plasma membrane"/>
    <property type="evidence" value="ECO:0007669"/>
    <property type="project" value="UniProtKB-SubCell"/>
</dbReference>
<keyword evidence="8" id="KW-0406">Ion transport</keyword>
<dbReference type="EMBL" id="CP022515">
    <property type="protein sequence ID" value="ASO04629.1"/>
    <property type="molecule type" value="Genomic_DNA"/>
</dbReference>
<reference evidence="13 14" key="1">
    <citation type="submission" date="2017-07" db="EMBL/GenBank/DDBJ databases">
        <title>Genome Sequence of Arenibacter algicola Strain SMS7 Isolated from a culture of the Diatom Skeletonema marinoi.</title>
        <authorList>
            <person name="Topel M."/>
            <person name="Pinder M.I.M."/>
            <person name="Johansson O.N."/>
            <person name="Kourtchenko O."/>
            <person name="Godhe A."/>
            <person name="Clarke A.K."/>
        </authorList>
    </citation>
    <scope>NUCLEOTIDE SEQUENCE [LARGE SCALE GENOMIC DNA]</scope>
    <source>
        <strain evidence="13 14">SMS7</strain>
    </source>
</reference>
<evidence type="ECO:0000256" key="3">
    <source>
        <dbReference type="ARBA" id="ARBA00022448"/>
    </source>
</evidence>
<keyword evidence="5 12" id="KW-0812">Transmembrane</keyword>
<evidence type="ECO:0000313" key="13">
    <source>
        <dbReference type="EMBL" id="ASO04629.1"/>
    </source>
</evidence>
<feature type="transmembrane region" description="Helical" evidence="12">
    <location>
        <begin position="272"/>
        <end position="297"/>
    </location>
</feature>
<keyword evidence="7" id="KW-0915">Sodium</keyword>
<dbReference type="GO" id="GO:0015293">
    <property type="term" value="F:symporter activity"/>
    <property type="evidence" value="ECO:0007669"/>
    <property type="project" value="TreeGrafter"/>
</dbReference>
<dbReference type="InterPro" id="IPR001734">
    <property type="entry name" value="Na/solute_symporter"/>
</dbReference>
<gene>
    <name evidence="13" type="primary">panF</name>
    <name evidence="13" type="ORF">AREALGSMS7_01154</name>
</gene>
<organism evidence="13 14">
    <name type="scientific">Arenibacter algicola</name>
    <dbReference type="NCBI Taxonomy" id="616991"/>
    <lineage>
        <taxon>Bacteria</taxon>
        <taxon>Pseudomonadati</taxon>
        <taxon>Bacteroidota</taxon>
        <taxon>Flavobacteriia</taxon>
        <taxon>Flavobacteriales</taxon>
        <taxon>Flavobacteriaceae</taxon>
        <taxon>Arenibacter</taxon>
    </lineage>
</organism>
<sequence>MTITTLDWIVIIGYFTAMLLLGFYFSTKNKNTEDYMLGGRNMSSWKVGLSLFATMFSAVSYLSMPGEMIKYGPMIWSSLFALPFIYLVVAYYFIPYIMRIKITSAYELLETKLDIRNRIVAASYFLIMRIVWMAVIIFMVSEKVIVPIMGWPEEKSLLVSIIIGVVTVIYTSFGGFKSVVLSDVVQTAILFFGSIIAIIIIVNKLEGVSNIVPTEWPEQWAEWKFFDPHARLSFLTVVLTTFGWYVCTAGSDQMAIQRYLATANVKTARRMYLNSIVSNALVTILLAVLGFALFAYFKLNPDLLTNGKTVLDDTDALFPTFIVIGLPAGFSGLVLAGLLAASMSSLSSGINSSAMSIINDFILRFRKKAITEKDQMKMAKYISLGIGLVIVLLSLVVGNIQGNLLEITYKTINLLVAPLFVPFFMAMFVKRAKPTATFIGTLSSGVAAVLISFSKEFFGESISFLWIIPGSFIVGVVISFVLSYKKE</sequence>
<evidence type="ECO:0000256" key="5">
    <source>
        <dbReference type="ARBA" id="ARBA00022692"/>
    </source>
</evidence>
<dbReference type="InterPro" id="IPR038377">
    <property type="entry name" value="Na/Glc_symporter_sf"/>
</dbReference>
<evidence type="ECO:0000313" key="14">
    <source>
        <dbReference type="Proteomes" id="UP000204551"/>
    </source>
</evidence>
<evidence type="ECO:0000256" key="8">
    <source>
        <dbReference type="ARBA" id="ARBA00023065"/>
    </source>
</evidence>
<feature type="transmembrane region" description="Helical" evidence="12">
    <location>
        <begin position="45"/>
        <end position="63"/>
    </location>
</feature>
<feature type="transmembrane region" description="Helical" evidence="12">
    <location>
        <begin position="412"/>
        <end position="429"/>
    </location>
</feature>
<feature type="transmembrane region" description="Helical" evidence="12">
    <location>
        <begin position="436"/>
        <end position="453"/>
    </location>
</feature>
<dbReference type="Proteomes" id="UP000204551">
    <property type="component" value="Chromosome"/>
</dbReference>
<comment type="similarity">
    <text evidence="2 11">Belongs to the sodium:solute symporter (SSF) (TC 2.A.21) family.</text>
</comment>
<evidence type="ECO:0000256" key="7">
    <source>
        <dbReference type="ARBA" id="ARBA00023053"/>
    </source>
</evidence>
<feature type="transmembrane region" description="Helical" evidence="12">
    <location>
        <begin position="6"/>
        <end position="25"/>
    </location>
</feature>
<dbReference type="KEGG" id="aalg:AREALGSMS7_01154"/>
<evidence type="ECO:0000256" key="1">
    <source>
        <dbReference type="ARBA" id="ARBA00004651"/>
    </source>
</evidence>
<accession>A0A221UTB1</accession>
<feature type="transmembrane region" description="Helical" evidence="12">
    <location>
        <begin position="119"/>
        <end position="141"/>
    </location>
</feature>
<feature type="transmembrane region" description="Helical" evidence="12">
    <location>
        <begin position="232"/>
        <end position="251"/>
    </location>
</feature>
<evidence type="ECO:0000256" key="11">
    <source>
        <dbReference type="RuleBase" id="RU362091"/>
    </source>
</evidence>
<dbReference type="AlphaFoldDB" id="A0A221UTB1"/>
<dbReference type="GO" id="GO:0006814">
    <property type="term" value="P:sodium ion transport"/>
    <property type="evidence" value="ECO:0007669"/>
    <property type="project" value="UniProtKB-KW"/>
</dbReference>
<dbReference type="NCBIfam" id="TIGR00813">
    <property type="entry name" value="sss"/>
    <property type="match status" value="1"/>
</dbReference>
<feature type="transmembrane region" description="Helical" evidence="12">
    <location>
        <begin position="188"/>
        <end position="212"/>
    </location>
</feature>
<keyword evidence="9 12" id="KW-0472">Membrane</keyword>
<evidence type="ECO:0000256" key="10">
    <source>
        <dbReference type="ARBA" id="ARBA00023201"/>
    </source>
</evidence>
<evidence type="ECO:0000256" key="9">
    <source>
        <dbReference type="ARBA" id="ARBA00023136"/>
    </source>
</evidence>
<evidence type="ECO:0000256" key="2">
    <source>
        <dbReference type="ARBA" id="ARBA00006434"/>
    </source>
</evidence>
<feature type="transmembrane region" description="Helical" evidence="12">
    <location>
        <begin position="75"/>
        <end position="98"/>
    </location>
</feature>
<feature type="transmembrane region" description="Helical" evidence="12">
    <location>
        <begin position="465"/>
        <end position="484"/>
    </location>
</feature>
<evidence type="ECO:0000256" key="6">
    <source>
        <dbReference type="ARBA" id="ARBA00022989"/>
    </source>
</evidence>
<feature type="transmembrane region" description="Helical" evidence="12">
    <location>
        <begin position="156"/>
        <end position="176"/>
    </location>
</feature>
<dbReference type="Gene3D" id="1.20.1730.10">
    <property type="entry name" value="Sodium/glucose cotransporter"/>
    <property type="match status" value="1"/>
</dbReference>
<evidence type="ECO:0000256" key="4">
    <source>
        <dbReference type="ARBA" id="ARBA00022475"/>
    </source>
</evidence>
<keyword evidence="4" id="KW-1003">Cell membrane</keyword>
<name>A0A221UTB1_9FLAO</name>
<keyword evidence="3" id="KW-0813">Transport</keyword>
<feature type="transmembrane region" description="Helical" evidence="12">
    <location>
        <begin position="381"/>
        <end position="400"/>
    </location>
</feature>
<dbReference type="PANTHER" id="PTHR42985:SF40">
    <property type="entry name" value="LD47995P-RELATED"/>
    <property type="match status" value="1"/>
</dbReference>
<keyword evidence="10" id="KW-0739">Sodium transport</keyword>
<dbReference type="RefSeq" id="WP_093977584.1">
    <property type="nucleotide sequence ID" value="NZ_CP022515.1"/>
</dbReference>
<protein>
    <submittedName>
        <fullName evidence="13">Sodium/pantothenate symporter</fullName>
    </submittedName>
</protein>
<dbReference type="Pfam" id="PF00474">
    <property type="entry name" value="SSF"/>
    <property type="match status" value="1"/>
</dbReference>
<proteinExistence type="inferred from homology"/>
<comment type="subcellular location">
    <subcellularLocation>
        <location evidence="1">Cell membrane</location>
        <topology evidence="1">Multi-pass membrane protein</topology>
    </subcellularLocation>
</comment>
<feature type="transmembrane region" description="Helical" evidence="12">
    <location>
        <begin position="317"/>
        <end position="341"/>
    </location>
</feature>